<dbReference type="AlphaFoldDB" id="F4LMD7"/>
<dbReference type="InterPro" id="IPR029058">
    <property type="entry name" value="AB_hydrolase_fold"/>
</dbReference>
<proteinExistence type="predicted"/>
<keyword evidence="2" id="KW-1185">Reference proteome</keyword>
<evidence type="ECO:0008006" key="3">
    <source>
        <dbReference type="Google" id="ProtNLM"/>
    </source>
</evidence>
<dbReference type="KEGG" id="tbe:Trebr_0250"/>
<dbReference type="HOGENOM" id="CLU_043142_2_0_12"/>
<dbReference type="Gene3D" id="3.40.50.1820">
    <property type="entry name" value="alpha/beta hydrolase"/>
    <property type="match status" value="1"/>
</dbReference>
<name>F4LMD7_TREBD</name>
<evidence type="ECO:0000313" key="2">
    <source>
        <dbReference type="Proteomes" id="UP000006546"/>
    </source>
</evidence>
<evidence type="ECO:0000313" key="1">
    <source>
        <dbReference type="EMBL" id="AEE15699.1"/>
    </source>
</evidence>
<reference evidence="2" key="1">
    <citation type="submission" date="2011-04" db="EMBL/GenBank/DDBJ databases">
        <title>The complete genome of Treponema brennaborense DSM 12168.</title>
        <authorList>
            <person name="Lucas S."/>
            <person name="Han J."/>
            <person name="Lapidus A."/>
            <person name="Bruce D."/>
            <person name="Goodwin L."/>
            <person name="Pitluck S."/>
            <person name="Peters L."/>
            <person name="Kyrpides N."/>
            <person name="Mavromatis K."/>
            <person name="Ivanova N."/>
            <person name="Mikhailova N."/>
            <person name="Pagani I."/>
            <person name="Teshima H."/>
            <person name="Detter J.C."/>
            <person name="Tapia R."/>
            <person name="Han C."/>
            <person name="Land M."/>
            <person name="Hauser L."/>
            <person name="Markowitz V."/>
            <person name="Cheng J.-F."/>
            <person name="Hugenholtz P."/>
            <person name="Woyke T."/>
            <person name="Wu D."/>
            <person name="Gronow S."/>
            <person name="Wellnitz S."/>
            <person name="Brambilla E."/>
            <person name="Klenk H.-P."/>
            <person name="Eisen J.A."/>
        </authorList>
    </citation>
    <scope>NUCLEOTIDE SEQUENCE [LARGE SCALE GENOMIC DNA]</scope>
    <source>
        <strain evidence="2">DSM 12168 / CIP 105900 / DD5/3</strain>
    </source>
</reference>
<accession>F4LMD7</accession>
<sequence length="392" mass="43506">MGTGILDYIRWRGDLSLHQSPFNAIDALILCELSYLKLHDIVPAAFSKNGITVADAAHDFFYAPDLTERSDTGLLINTALVEMLRDMANSERFANVRLCGYAESTDPAHEKQFAALTALPGDGSVFIAYRGTDDTIIGWKEDFNMAFMAPVPSQLEALAYVRQAAKLPGKLRIGGHSKGGNLAVYAATFCPPKIKRRIVSVYNNDGPGFEKDITGTPEFAGIRDKIATFVPQTSIIGMLLEHQEEYTVIESEENGIMQHDPFSWQIVGAAFKKLDTLTDKSLAIDKTIRDWLSKMDCRQREQFVDALFTVLTSSDAATLSELSEKWSKNPAAAIKALLELDENTRRIVWDTLQQLFKSAKENIPLLADLFGTKHKKTLPESGTHSKSRTKKV</sequence>
<gene>
    <name evidence="1" type="ordered locus">Trebr_0250</name>
</gene>
<dbReference type="Pfam" id="PF11187">
    <property type="entry name" value="Mbeg1-like"/>
    <property type="match status" value="1"/>
</dbReference>
<dbReference type="SUPFAM" id="SSF53474">
    <property type="entry name" value="alpha/beta-Hydrolases"/>
    <property type="match status" value="1"/>
</dbReference>
<dbReference type="OrthoDB" id="9769481at2"/>
<protein>
    <recommendedName>
        <fullName evidence="3">DUF2974 domain-containing protein</fullName>
    </recommendedName>
</protein>
<dbReference type="STRING" id="906968.Trebr_0250"/>
<dbReference type="InterPro" id="IPR024499">
    <property type="entry name" value="Mbeg1-like"/>
</dbReference>
<organism evidence="1 2">
    <name type="scientific">Treponema brennaborense (strain DSM 12168 / CIP 105900 / DD5/3)</name>
    <dbReference type="NCBI Taxonomy" id="906968"/>
    <lineage>
        <taxon>Bacteria</taxon>
        <taxon>Pseudomonadati</taxon>
        <taxon>Spirochaetota</taxon>
        <taxon>Spirochaetia</taxon>
        <taxon>Spirochaetales</taxon>
        <taxon>Treponemataceae</taxon>
        <taxon>Treponema</taxon>
    </lineage>
</organism>
<dbReference type="RefSeq" id="WP_013757418.1">
    <property type="nucleotide sequence ID" value="NC_015500.1"/>
</dbReference>
<dbReference type="Proteomes" id="UP000006546">
    <property type="component" value="Chromosome"/>
</dbReference>
<dbReference type="eggNOG" id="COG0400">
    <property type="taxonomic scope" value="Bacteria"/>
</dbReference>
<dbReference type="EMBL" id="CP002696">
    <property type="protein sequence ID" value="AEE15699.1"/>
    <property type="molecule type" value="Genomic_DNA"/>
</dbReference>